<dbReference type="GeneID" id="20247204"/>
<evidence type="ECO:0000256" key="8">
    <source>
        <dbReference type="RuleBase" id="RU000672"/>
    </source>
</evidence>
<evidence type="ECO:0000256" key="9">
    <source>
        <dbReference type="SAM" id="MobiDB-lite"/>
    </source>
</evidence>
<dbReference type="GO" id="GO:0005886">
    <property type="term" value="C:plasma membrane"/>
    <property type="evidence" value="ECO:0007669"/>
    <property type="project" value="TreeGrafter"/>
</dbReference>
<keyword evidence="12" id="KW-1185">Reference proteome</keyword>
<dbReference type="PRINTS" id="PR00766">
    <property type="entry name" value="CUDAOXIDASE"/>
</dbReference>
<protein>
    <recommendedName>
        <fullName evidence="8">Amine oxidase</fullName>
        <ecNumber evidence="8">1.4.3.-</ecNumber>
    </recommendedName>
</protein>
<feature type="active site" description="Proton acceptor" evidence="6">
    <location>
        <position position="305"/>
    </location>
</feature>
<dbReference type="PANTHER" id="PTHR10638">
    <property type="entry name" value="COPPER AMINE OXIDASE"/>
    <property type="match status" value="1"/>
</dbReference>
<dbReference type="GO" id="GO:0009308">
    <property type="term" value="P:amine metabolic process"/>
    <property type="evidence" value="ECO:0007669"/>
    <property type="project" value="UniProtKB-UniRule"/>
</dbReference>
<dbReference type="SUPFAM" id="SSF49998">
    <property type="entry name" value="Amine oxidase catalytic domain"/>
    <property type="match status" value="1"/>
</dbReference>
<name>V4AHS8_LOTGI</name>
<comment type="PTM">
    <text evidence="7 8">Topaquinone (TPQ) is generated by copper-dependent autoxidation of a specific tyrosyl residue.</text>
</comment>
<dbReference type="InterPro" id="IPR036460">
    <property type="entry name" value="Cu_amine_oxidase_C_sf"/>
</dbReference>
<evidence type="ECO:0000256" key="1">
    <source>
        <dbReference type="ARBA" id="ARBA00007983"/>
    </source>
</evidence>
<dbReference type="GO" id="GO:0048038">
    <property type="term" value="F:quinone binding"/>
    <property type="evidence" value="ECO:0007669"/>
    <property type="project" value="InterPro"/>
</dbReference>
<dbReference type="EC" id="1.4.3.-" evidence="8"/>
<keyword evidence="3 6" id="KW-0801">TPQ</keyword>
<keyword evidence="5 8" id="KW-0186">Copper</keyword>
<evidence type="ECO:0000256" key="5">
    <source>
        <dbReference type="ARBA" id="ARBA00023008"/>
    </source>
</evidence>
<dbReference type="InterPro" id="IPR015798">
    <property type="entry name" value="Cu_amine_oxidase_C"/>
</dbReference>
<keyword evidence="4 8" id="KW-0560">Oxidoreductase</keyword>
<feature type="region of interest" description="Disordered" evidence="9">
    <location>
        <begin position="214"/>
        <end position="237"/>
    </location>
</feature>
<dbReference type="Gene3D" id="2.70.98.20">
    <property type="entry name" value="Copper amine oxidase, catalytic domain"/>
    <property type="match status" value="1"/>
</dbReference>
<evidence type="ECO:0000256" key="3">
    <source>
        <dbReference type="ARBA" id="ARBA00022772"/>
    </source>
</evidence>
<dbReference type="KEGG" id="lgi:LOTGIDRAFT_224288"/>
<dbReference type="SUPFAM" id="SSF54416">
    <property type="entry name" value="Amine oxidase N-terminal region"/>
    <property type="match status" value="2"/>
</dbReference>
<evidence type="ECO:0000256" key="2">
    <source>
        <dbReference type="ARBA" id="ARBA00022723"/>
    </source>
</evidence>
<dbReference type="InterPro" id="IPR016182">
    <property type="entry name" value="Cu_amine_oxidase_N-reg"/>
</dbReference>
<dbReference type="AlphaFoldDB" id="V4AHS8"/>
<evidence type="ECO:0000313" key="11">
    <source>
        <dbReference type="EMBL" id="ESP03624.1"/>
    </source>
</evidence>
<evidence type="ECO:0000259" key="10">
    <source>
        <dbReference type="Pfam" id="PF01179"/>
    </source>
</evidence>
<dbReference type="Gene3D" id="3.10.450.40">
    <property type="match status" value="2"/>
</dbReference>
<feature type="modified residue" description="2',4',5'-topaquinone" evidence="7">
    <location>
        <position position="378"/>
    </location>
</feature>
<feature type="domain" description="Copper amine oxidase catalytic" evidence="10">
    <location>
        <begin position="232"/>
        <end position="628"/>
    </location>
</feature>
<dbReference type="Proteomes" id="UP000030746">
    <property type="component" value="Unassembled WGS sequence"/>
</dbReference>
<evidence type="ECO:0000256" key="6">
    <source>
        <dbReference type="PIRSR" id="PIRSR600269-50"/>
    </source>
</evidence>
<feature type="active site" description="Schiff-base intermediate with substrate; via topaquinone" evidence="6">
    <location>
        <position position="378"/>
    </location>
</feature>
<dbReference type="GO" id="GO:0005507">
    <property type="term" value="F:copper ion binding"/>
    <property type="evidence" value="ECO:0007669"/>
    <property type="project" value="InterPro"/>
</dbReference>
<keyword evidence="2 8" id="KW-0479">Metal-binding</keyword>
<dbReference type="OMA" id="IYNQNHP"/>
<dbReference type="CTD" id="20247204"/>
<dbReference type="STRING" id="225164.V4AHS8"/>
<comment type="similarity">
    <text evidence="1 8">Belongs to the copper/topaquinone oxidase family.</text>
</comment>
<reference evidence="11 12" key="1">
    <citation type="journal article" date="2013" name="Nature">
        <title>Insights into bilaterian evolution from three spiralian genomes.</title>
        <authorList>
            <person name="Simakov O."/>
            <person name="Marletaz F."/>
            <person name="Cho S.J."/>
            <person name="Edsinger-Gonzales E."/>
            <person name="Havlak P."/>
            <person name="Hellsten U."/>
            <person name="Kuo D.H."/>
            <person name="Larsson T."/>
            <person name="Lv J."/>
            <person name="Arendt D."/>
            <person name="Savage R."/>
            <person name="Osoegawa K."/>
            <person name="de Jong P."/>
            <person name="Grimwood J."/>
            <person name="Chapman J.A."/>
            <person name="Shapiro H."/>
            <person name="Aerts A."/>
            <person name="Otillar R.P."/>
            <person name="Terry A.Y."/>
            <person name="Boore J.L."/>
            <person name="Grigoriev I.V."/>
            <person name="Lindberg D.R."/>
            <person name="Seaver E.C."/>
            <person name="Weisblat D.A."/>
            <person name="Putnam N.H."/>
            <person name="Rokhsar D.S."/>
        </authorList>
    </citation>
    <scope>NUCLEOTIDE SEQUENCE [LARGE SCALE GENOMIC DNA]</scope>
</reference>
<evidence type="ECO:0000256" key="4">
    <source>
        <dbReference type="ARBA" id="ARBA00023002"/>
    </source>
</evidence>
<dbReference type="GO" id="GO:0008131">
    <property type="term" value="F:primary methylamine oxidase activity"/>
    <property type="evidence" value="ECO:0007669"/>
    <property type="project" value="InterPro"/>
</dbReference>
<organism evidence="11 12">
    <name type="scientific">Lottia gigantea</name>
    <name type="common">Giant owl limpet</name>
    <dbReference type="NCBI Taxonomy" id="225164"/>
    <lineage>
        <taxon>Eukaryota</taxon>
        <taxon>Metazoa</taxon>
        <taxon>Spiralia</taxon>
        <taxon>Lophotrochozoa</taxon>
        <taxon>Mollusca</taxon>
        <taxon>Gastropoda</taxon>
        <taxon>Patellogastropoda</taxon>
        <taxon>Lottioidea</taxon>
        <taxon>Lottiidae</taxon>
        <taxon>Lottia</taxon>
    </lineage>
</organism>
<evidence type="ECO:0000313" key="12">
    <source>
        <dbReference type="Proteomes" id="UP000030746"/>
    </source>
</evidence>
<accession>V4AHS8</accession>
<gene>
    <name evidence="11" type="ORF">LOTGIDRAFT_224288</name>
</gene>
<dbReference type="InterPro" id="IPR000269">
    <property type="entry name" value="Cu_amine_oxidase"/>
</dbReference>
<dbReference type="Pfam" id="PF01179">
    <property type="entry name" value="Cu_amine_oxid"/>
    <property type="match status" value="1"/>
</dbReference>
<dbReference type="OrthoDB" id="5379943at2759"/>
<dbReference type="EMBL" id="KB199952">
    <property type="protein sequence ID" value="ESP03624.1"/>
    <property type="molecule type" value="Genomic_DNA"/>
</dbReference>
<dbReference type="RefSeq" id="XP_009045712.1">
    <property type="nucleotide sequence ID" value="XM_009047464.1"/>
</dbReference>
<proteinExistence type="inferred from homology"/>
<sequence>MHLPPGDHFQTLDLIIPNKKEALTYLSGTGPRPPRQARLIVSRSSTQPPVTAEYSVDLNKKPLTLKLIDYVNRRNPVEYSSSPVNSHGLRFAMDTIHKEIGHIIEESYGVNIKNCRSKCLFPLPVAASSTFFGELKRAEWVSFMYSADYFTLYPIDFMFFLTFNKTNPAGSQIENVSYGGQLFDSISELKTAYESGTIKKSKFTFPDIQKDTFSTLNRRGSDPQPFPNKQKPNIIEPDGPRYTIKHRHIEYHDWKFDVRMSMFQGPQIFDVRYLGERIAYEISMQEIVTYYYGDSRALRVSKLVDGTFLLGASSGVLEPGIDCPETATFLSTAMPHLKIKQNFCVFELNSGIPLRRHGGRGLVDSFLVVRSILVLANYDYIVDFIFHQSGILETRVASTGYIQSSVYWDKEKEYGFQLQDGLLGTLHHHMFHFKVDLDILGTSNRYETLDFKTVNVSNADWLKPDSYQTQIKFDHNLKHTELEAAYKFNFDTPKEHIIYNEDKKNRFNVSRGYKVQIDGMSKQLLPEGMHGESAVTWSRHQMAVTKYKDEEYTSTSIYAAFDGHDPVVDFSKYIADDENIVDEDLVAWISLGIIHLPTTEDLPLTQTPGKQLSFILSPHNYFTEDPSMSSYDQV</sequence>
<dbReference type="HOGENOM" id="CLU_015739_1_0_1"/>
<evidence type="ECO:0000256" key="7">
    <source>
        <dbReference type="PIRSR" id="PIRSR600269-51"/>
    </source>
</evidence>
<comment type="cofactor">
    <cofactor evidence="8">
        <name>Cu cation</name>
        <dbReference type="ChEBI" id="CHEBI:23378"/>
    </cofactor>
    <text evidence="8">Contains 1 topaquinone per subunit.</text>
</comment>
<dbReference type="PANTHER" id="PTHR10638:SF20">
    <property type="entry name" value="AMINE OXIDASE"/>
    <property type="match status" value="1"/>
</dbReference>